<evidence type="ECO:0000313" key="2">
    <source>
        <dbReference type="Proteomes" id="UP000317716"/>
    </source>
</evidence>
<organism evidence="1 2">
    <name type="scientific">Eiseniibacteriota bacterium</name>
    <dbReference type="NCBI Taxonomy" id="2212470"/>
    <lineage>
        <taxon>Bacteria</taxon>
        <taxon>Candidatus Eiseniibacteriota</taxon>
    </lineage>
</organism>
<dbReference type="Proteomes" id="UP000317716">
    <property type="component" value="Unassembled WGS sequence"/>
</dbReference>
<feature type="non-terminal residue" evidence="1">
    <location>
        <position position="71"/>
    </location>
</feature>
<evidence type="ECO:0000313" key="1">
    <source>
        <dbReference type="EMBL" id="TMQ52999.1"/>
    </source>
</evidence>
<comment type="caution">
    <text evidence="1">The sequence shown here is derived from an EMBL/GenBank/DDBJ whole genome shotgun (WGS) entry which is preliminary data.</text>
</comment>
<protein>
    <submittedName>
        <fullName evidence="1">Uncharacterized protein</fullName>
    </submittedName>
</protein>
<dbReference type="AlphaFoldDB" id="A0A538SNQ0"/>
<proteinExistence type="predicted"/>
<dbReference type="EMBL" id="VBOS01000308">
    <property type="protein sequence ID" value="TMQ52999.1"/>
    <property type="molecule type" value="Genomic_DNA"/>
</dbReference>
<name>A0A538SNQ0_UNCEI</name>
<reference evidence="1 2" key="1">
    <citation type="journal article" date="2019" name="Nat. Microbiol.">
        <title>Mediterranean grassland soil C-N compound turnover is dependent on rainfall and depth, and is mediated by genomically divergent microorganisms.</title>
        <authorList>
            <person name="Diamond S."/>
            <person name="Andeer P.F."/>
            <person name="Li Z."/>
            <person name="Crits-Christoph A."/>
            <person name="Burstein D."/>
            <person name="Anantharaman K."/>
            <person name="Lane K.R."/>
            <person name="Thomas B.C."/>
            <person name="Pan C."/>
            <person name="Northen T.R."/>
            <person name="Banfield J.F."/>
        </authorList>
    </citation>
    <scope>NUCLEOTIDE SEQUENCE [LARGE SCALE GENOMIC DNA]</scope>
    <source>
        <strain evidence="1">WS_2</strain>
    </source>
</reference>
<gene>
    <name evidence="1" type="ORF">E6K72_08715</name>
</gene>
<sequence length="71" mass="7939">MNLEHVMNDEAFRNLSKQLHNMLGATSITEKDRELLEQLSADVQALLARPGAATRATHQSIIVRLQEAVSR</sequence>
<accession>A0A538SNQ0</accession>